<dbReference type="EMBL" id="KB310285">
    <property type="protein sequence ID" value="ELT92025.1"/>
    <property type="molecule type" value="Genomic_DNA"/>
</dbReference>
<feature type="transmembrane region" description="Helical" evidence="13">
    <location>
        <begin position="225"/>
        <end position="248"/>
    </location>
</feature>
<dbReference type="STRING" id="283909.R7TLP2"/>
<evidence type="ECO:0000256" key="6">
    <source>
        <dbReference type="ARBA" id="ARBA00022824"/>
    </source>
</evidence>
<keyword evidence="9 13" id="KW-1133">Transmembrane helix</keyword>
<keyword evidence="4" id="KW-0813">Transport</keyword>
<dbReference type="HOGENOM" id="CLU_087320_0_0_1"/>
<dbReference type="PANTHER" id="PTHR13050">
    <property type="entry name" value="USE1-LIKE PROTEIN"/>
    <property type="match status" value="1"/>
</dbReference>
<evidence type="ECO:0000256" key="10">
    <source>
        <dbReference type="ARBA" id="ARBA00023136"/>
    </source>
</evidence>
<feature type="compositionally biased region" description="Basic and acidic residues" evidence="12">
    <location>
        <begin position="133"/>
        <end position="144"/>
    </location>
</feature>
<dbReference type="GO" id="GO:0005484">
    <property type="term" value="F:SNAP receptor activity"/>
    <property type="evidence" value="ECO:0007669"/>
    <property type="project" value="TreeGrafter"/>
</dbReference>
<keyword evidence="5 13" id="KW-0812">Transmembrane</keyword>
<evidence type="ECO:0000256" key="1">
    <source>
        <dbReference type="ARBA" id="ARBA00004163"/>
    </source>
</evidence>
<dbReference type="EMBL" id="AMQN01013531">
    <property type="status" value="NOT_ANNOTATED_CDS"/>
    <property type="molecule type" value="Genomic_DNA"/>
</dbReference>
<evidence type="ECO:0000313" key="14">
    <source>
        <dbReference type="EMBL" id="ELT92025.1"/>
    </source>
</evidence>
<dbReference type="GO" id="GO:0015031">
    <property type="term" value="P:protein transport"/>
    <property type="evidence" value="ECO:0007669"/>
    <property type="project" value="UniProtKB-KW"/>
</dbReference>
<comment type="subcellular location">
    <subcellularLocation>
        <location evidence="1">Endoplasmic reticulum membrane</location>
        <topology evidence="1">Single-pass type IV membrane protein</topology>
    </subcellularLocation>
</comment>
<evidence type="ECO:0000256" key="2">
    <source>
        <dbReference type="ARBA" id="ARBA00007891"/>
    </source>
</evidence>
<dbReference type="OrthoDB" id="4506189at2759"/>
<organism evidence="14">
    <name type="scientific">Capitella teleta</name>
    <name type="common">Polychaete worm</name>
    <dbReference type="NCBI Taxonomy" id="283909"/>
    <lineage>
        <taxon>Eukaryota</taxon>
        <taxon>Metazoa</taxon>
        <taxon>Spiralia</taxon>
        <taxon>Lophotrochozoa</taxon>
        <taxon>Annelida</taxon>
        <taxon>Polychaeta</taxon>
        <taxon>Sedentaria</taxon>
        <taxon>Scolecida</taxon>
        <taxon>Capitellidae</taxon>
        <taxon>Capitella</taxon>
    </lineage>
</organism>
<dbReference type="OMA" id="KYYTNAQ"/>
<proteinExistence type="inferred from homology"/>
<evidence type="ECO:0000256" key="12">
    <source>
        <dbReference type="SAM" id="MobiDB-lite"/>
    </source>
</evidence>
<accession>R7TLP2</accession>
<keyword evidence="7" id="KW-0931">ER-Golgi transport</keyword>
<evidence type="ECO:0000256" key="11">
    <source>
        <dbReference type="ARBA" id="ARBA00032711"/>
    </source>
</evidence>
<keyword evidence="8" id="KW-0653">Protein transport</keyword>
<dbReference type="Proteomes" id="UP000014760">
    <property type="component" value="Unassembled WGS sequence"/>
</dbReference>
<comment type="similarity">
    <text evidence="2">Belongs to the USE1 family.</text>
</comment>
<dbReference type="AlphaFoldDB" id="R7TLP2"/>
<evidence type="ECO:0000256" key="13">
    <source>
        <dbReference type="SAM" id="Phobius"/>
    </source>
</evidence>
<evidence type="ECO:0000256" key="5">
    <source>
        <dbReference type="ARBA" id="ARBA00022692"/>
    </source>
</evidence>
<keyword evidence="6" id="KW-0256">Endoplasmic reticulum</keyword>
<dbReference type="CDD" id="cd15860">
    <property type="entry name" value="SNARE_USE1"/>
    <property type="match status" value="1"/>
</dbReference>
<keyword evidence="10 13" id="KW-0472">Membrane</keyword>
<evidence type="ECO:0000256" key="7">
    <source>
        <dbReference type="ARBA" id="ARBA00022892"/>
    </source>
</evidence>
<reference evidence="14 16" key="2">
    <citation type="journal article" date="2013" name="Nature">
        <title>Insights into bilaterian evolution from three spiralian genomes.</title>
        <authorList>
            <person name="Simakov O."/>
            <person name="Marletaz F."/>
            <person name="Cho S.J."/>
            <person name="Edsinger-Gonzales E."/>
            <person name="Havlak P."/>
            <person name="Hellsten U."/>
            <person name="Kuo D.H."/>
            <person name="Larsson T."/>
            <person name="Lv J."/>
            <person name="Arendt D."/>
            <person name="Savage R."/>
            <person name="Osoegawa K."/>
            <person name="de Jong P."/>
            <person name="Grimwood J."/>
            <person name="Chapman J.A."/>
            <person name="Shapiro H."/>
            <person name="Aerts A."/>
            <person name="Otillar R.P."/>
            <person name="Terry A.Y."/>
            <person name="Boore J.L."/>
            <person name="Grigoriev I.V."/>
            <person name="Lindberg D.R."/>
            <person name="Seaver E.C."/>
            <person name="Weisblat D.A."/>
            <person name="Putnam N.H."/>
            <person name="Rokhsar D.S."/>
        </authorList>
    </citation>
    <scope>NUCLEOTIDE SEQUENCE</scope>
    <source>
        <strain evidence="14 16">I ESC-2004</strain>
    </source>
</reference>
<reference evidence="16" key="1">
    <citation type="submission" date="2012-12" db="EMBL/GenBank/DDBJ databases">
        <authorList>
            <person name="Hellsten U."/>
            <person name="Grimwood J."/>
            <person name="Chapman J.A."/>
            <person name="Shapiro H."/>
            <person name="Aerts A."/>
            <person name="Otillar R.P."/>
            <person name="Terry A.Y."/>
            <person name="Boore J.L."/>
            <person name="Simakov O."/>
            <person name="Marletaz F."/>
            <person name="Cho S.-J."/>
            <person name="Edsinger-Gonzales E."/>
            <person name="Havlak P."/>
            <person name="Kuo D.-H."/>
            <person name="Larsson T."/>
            <person name="Lv J."/>
            <person name="Arendt D."/>
            <person name="Savage R."/>
            <person name="Osoegawa K."/>
            <person name="de Jong P."/>
            <person name="Lindberg D.R."/>
            <person name="Seaver E.C."/>
            <person name="Weisblat D.A."/>
            <person name="Putnam N.H."/>
            <person name="Grigoriev I.V."/>
            <person name="Rokhsar D.S."/>
        </authorList>
    </citation>
    <scope>NUCLEOTIDE SEQUENCE</scope>
    <source>
        <strain evidence="16">I ESC-2004</strain>
    </source>
</reference>
<evidence type="ECO:0000256" key="3">
    <source>
        <dbReference type="ARBA" id="ARBA00015843"/>
    </source>
</evidence>
<dbReference type="GO" id="GO:0031201">
    <property type="term" value="C:SNARE complex"/>
    <property type="evidence" value="ECO:0007669"/>
    <property type="project" value="TreeGrafter"/>
</dbReference>
<dbReference type="GO" id="GO:0005789">
    <property type="term" value="C:endoplasmic reticulum membrane"/>
    <property type="evidence" value="ECO:0007669"/>
    <property type="project" value="UniProtKB-SubCell"/>
</dbReference>
<keyword evidence="16" id="KW-1185">Reference proteome</keyword>
<protein>
    <recommendedName>
        <fullName evidence="3">Vesicle transport protein USE1</fullName>
    </recommendedName>
    <alternativeName>
        <fullName evidence="11">USE1-like protein</fullName>
    </alternativeName>
</protein>
<evidence type="ECO:0000256" key="4">
    <source>
        <dbReference type="ARBA" id="ARBA00022448"/>
    </source>
</evidence>
<dbReference type="InterPro" id="IPR019150">
    <property type="entry name" value="Vesicle_transport_protein_Use1"/>
</dbReference>
<evidence type="ECO:0000313" key="15">
    <source>
        <dbReference type="EnsemblMetazoa" id="CapteP205502"/>
    </source>
</evidence>
<evidence type="ECO:0000256" key="9">
    <source>
        <dbReference type="ARBA" id="ARBA00022989"/>
    </source>
</evidence>
<sequence>MASRTETNFRRLLHRCEQMASERKFEDWRLEKYISTLQDFLIELRKLSAGKPSAEAIAEYTKKVDFLKGLIETEKLPTVSEKVLAAEHLHPVVQSAVHTSKKDASASQQLRLTSKARFEEEMRDELLGTSSKGDSELRNRKVQRSTEEDIDSVLKHHNEIQEKLAEEMVNLARNLKENAMVANRIVKDDTEKLSDTNKLADTNYGRLQVESSRLEKYLDESCCNWWMWVMLVLVCFTFIAMVVFMRLFPKA</sequence>
<dbReference type="GO" id="GO:0006890">
    <property type="term" value="P:retrograde vesicle-mediated transport, Golgi to endoplasmic reticulum"/>
    <property type="evidence" value="ECO:0007669"/>
    <property type="project" value="TreeGrafter"/>
</dbReference>
<dbReference type="Pfam" id="PF09753">
    <property type="entry name" value="Use1"/>
    <property type="match status" value="1"/>
</dbReference>
<evidence type="ECO:0000256" key="8">
    <source>
        <dbReference type="ARBA" id="ARBA00022927"/>
    </source>
</evidence>
<evidence type="ECO:0000313" key="16">
    <source>
        <dbReference type="Proteomes" id="UP000014760"/>
    </source>
</evidence>
<dbReference type="EnsemblMetazoa" id="CapteT205502">
    <property type="protein sequence ID" value="CapteP205502"/>
    <property type="gene ID" value="CapteG205502"/>
</dbReference>
<feature type="region of interest" description="Disordered" evidence="12">
    <location>
        <begin position="123"/>
        <end position="144"/>
    </location>
</feature>
<name>R7TLP2_CAPTE</name>
<dbReference type="PANTHER" id="PTHR13050:SF7">
    <property type="entry name" value="VESICLE TRANSPORT PROTEIN USE1"/>
    <property type="match status" value="1"/>
</dbReference>
<dbReference type="FunCoup" id="R7TLP2">
    <property type="interactions" value="1712"/>
</dbReference>
<gene>
    <name evidence="14" type="ORF">CAPTEDRAFT_205502</name>
</gene>
<reference evidence="15" key="3">
    <citation type="submission" date="2015-06" db="UniProtKB">
        <authorList>
            <consortium name="EnsemblMetazoa"/>
        </authorList>
    </citation>
    <scope>IDENTIFICATION</scope>
</reference>